<evidence type="ECO:0000313" key="2">
    <source>
        <dbReference type="EMBL" id="WZP09773.1"/>
    </source>
</evidence>
<evidence type="ECO:0000313" key="3">
    <source>
        <dbReference type="Proteomes" id="UP001472074"/>
    </source>
</evidence>
<reference evidence="2 3" key="1">
    <citation type="submission" date="2024-04" db="EMBL/GenBank/DDBJ databases">
        <title>Screening of coral probiotics and analysis of their probiotic properties.</title>
        <authorList>
            <person name="Wang S."/>
        </authorList>
    </citation>
    <scope>NUCLEOTIDE SEQUENCE [LARGE SCALE GENOMIC DNA]</scope>
    <source>
        <strain evidence="2 3">GXU-Z9</strain>
    </source>
</reference>
<dbReference type="EMBL" id="CP151651">
    <property type="protein sequence ID" value="WZP09773.1"/>
    <property type="molecule type" value="Genomic_DNA"/>
</dbReference>
<organism evidence="2 3">
    <name type="scientific">Cytobacillus pseudoceanisediminis</name>
    <dbReference type="NCBI Taxonomy" id="3051614"/>
    <lineage>
        <taxon>Bacteria</taxon>
        <taxon>Bacillati</taxon>
        <taxon>Bacillota</taxon>
        <taxon>Bacilli</taxon>
        <taxon>Bacillales</taxon>
        <taxon>Bacillaceae</taxon>
        <taxon>Cytobacillus</taxon>
    </lineage>
</organism>
<keyword evidence="3" id="KW-1185">Reference proteome</keyword>
<protein>
    <submittedName>
        <fullName evidence="2">Uncharacterized protein</fullName>
    </submittedName>
</protein>
<evidence type="ECO:0000256" key="1">
    <source>
        <dbReference type="SAM" id="MobiDB-lite"/>
    </source>
</evidence>
<gene>
    <name evidence="2" type="ORF">AADC60_11755</name>
</gene>
<accession>A0ABZ2ZPU6</accession>
<dbReference type="RefSeq" id="WP_009334794.1">
    <property type="nucleotide sequence ID" value="NZ_CP151651.1"/>
</dbReference>
<sequence length="67" mass="7439">METPKKFYESFKKARKFPAGNKAKKASGLLKGKNQELKQTSSNGKKKIYVSGTASATQPRRRSCCGR</sequence>
<feature type="region of interest" description="Disordered" evidence="1">
    <location>
        <begin position="19"/>
        <end position="67"/>
    </location>
</feature>
<dbReference type="Proteomes" id="UP001472074">
    <property type="component" value="Chromosome"/>
</dbReference>
<proteinExistence type="predicted"/>
<name>A0ABZ2ZPU6_9BACI</name>